<comment type="caution">
    <text evidence="9">The sequence shown here is derived from an EMBL/GenBank/DDBJ whole genome shotgun (WGS) entry which is preliminary data.</text>
</comment>
<evidence type="ECO:0000256" key="1">
    <source>
        <dbReference type="ARBA" id="ARBA00013860"/>
    </source>
</evidence>
<dbReference type="Pfam" id="PF02381">
    <property type="entry name" value="MraZ"/>
    <property type="match status" value="2"/>
</dbReference>
<accession>A0A0G1X0X8</accession>
<evidence type="ECO:0000256" key="3">
    <source>
        <dbReference type="ARBA" id="ARBA00022737"/>
    </source>
</evidence>
<keyword evidence="6 7" id="KW-0804">Transcription</keyword>
<dbReference type="STRING" id="1618671.UY67_C0005G0003"/>
<dbReference type="InterPro" id="IPR020603">
    <property type="entry name" value="MraZ_dom"/>
</dbReference>
<keyword evidence="5 7" id="KW-0238">DNA-binding</keyword>
<dbReference type="InterPro" id="IPR037914">
    <property type="entry name" value="SpoVT-AbrB_sf"/>
</dbReference>
<dbReference type="InterPro" id="IPR035644">
    <property type="entry name" value="MraZ_C"/>
</dbReference>
<dbReference type="Proteomes" id="UP000034273">
    <property type="component" value="Unassembled WGS sequence"/>
</dbReference>
<dbReference type="AlphaFoldDB" id="A0A0G1X0X8"/>
<dbReference type="GO" id="GO:0005737">
    <property type="term" value="C:cytoplasm"/>
    <property type="evidence" value="ECO:0007669"/>
    <property type="project" value="UniProtKB-UniRule"/>
</dbReference>
<protein>
    <recommendedName>
        <fullName evidence="1 7">Transcriptional regulator MraZ</fullName>
    </recommendedName>
</protein>
<dbReference type="HAMAP" id="MF_01008">
    <property type="entry name" value="MraZ"/>
    <property type="match status" value="1"/>
</dbReference>
<comment type="similarity">
    <text evidence="7">Belongs to the MraZ family.</text>
</comment>
<dbReference type="PANTHER" id="PTHR34701">
    <property type="entry name" value="TRANSCRIPTIONAL REGULATOR MRAZ"/>
    <property type="match status" value="1"/>
</dbReference>
<organism evidence="9 10">
    <name type="scientific">Candidatus Kaiserbacteria bacterium GW2011_GWA2_52_12</name>
    <dbReference type="NCBI Taxonomy" id="1618671"/>
    <lineage>
        <taxon>Bacteria</taxon>
        <taxon>Candidatus Kaiseribacteriota</taxon>
    </lineage>
</organism>
<dbReference type="GO" id="GO:0009295">
    <property type="term" value="C:nucleoid"/>
    <property type="evidence" value="ECO:0007669"/>
    <property type="project" value="UniProtKB-SubCell"/>
</dbReference>
<dbReference type="InterPro" id="IPR038619">
    <property type="entry name" value="MraZ_sf"/>
</dbReference>
<evidence type="ECO:0000256" key="6">
    <source>
        <dbReference type="ARBA" id="ARBA00023163"/>
    </source>
</evidence>
<evidence type="ECO:0000256" key="5">
    <source>
        <dbReference type="ARBA" id="ARBA00023125"/>
    </source>
</evidence>
<comment type="subcellular location">
    <subcellularLocation>
        <location evidence="7">Cytoplasm</location>
        <location evidence="7">Nucleoid</location>
    </subcellularLocation>
</comment>
<proteinExistence type="inferred from homology"/>
<dbReference type="GO" id="GO:0000976">
    <property type="term" value="F:transcription cis-regulatory region binding"/>
    <property type="evidence" value="ECO:0007669"/>
    <property type="project" value="TreeGrafter"/>
</dbReference>
<comment type="subunit">
    <text evidence="7">Forms oligomers.</text>
</comment>
<dbReference type="PANTHER" id="PTHR34701:SF1">
    <property type="entry name" value="TRANSCRIPTIONAL REGULATOR MRAZ"/>
    <property type="match status" value="1"/>
</dbReference>
<keyword evidence="3" id="KW-0677">Repeat</keyword>
<dbReference type="GO" id="GO:0003700">
    <property type="term" value="F:DNA-binding transcription factor activity"/>
    <property type="evidence" value="ECO:0007669"/>
    <property type="project" value="UniProtKB-UniRule"/>
</dbReference>
<feature type="domain" description="SpoVT-AbrB" evidence="8">
    <location>
        <begin position="89"/>
        <end position="132"/>
    </location>
</feature>
<feature type="domain" description="SpoVT-AbrB" evidence="8">
    <location>
        <begin position="18"/>
        <end position="60"/>
    </location>
</feature>
<evidence type="ECO:0000256" key="4">
    <source>
        <dbReference type="ARBA" id="ARBA00023015"/>
    </source>
</evidence>
<dbReference type="EMBL" id="LCQW01000005">
    <property type="protein sequence ID" value="KKW24631.1"/>
    <property type="molecule type" value="Genomic_DNA"/>
</dbReference>
<dbReference type="SUPFAM" id="SSF89447">
    <property type="entry name" value="AbrB/MazE/MraZ-like"/>
    <property type="match status" value="1"/>
</dbReference>
<dbReference type="InterPro" id="IPR003444">
    <property type="entry name" value="MraZ"/>
</dbReference>
<evidence type="ECO:0000256" key="2">
    <source>
        <dbReference type="ARBA" id="ARBA00022490"/>
    </source>
</evidence>
<dbReference type="NCBIfam" id="TIGR00242">
    <property type="entry name" value="division/cell wall cluster transcriptional repressor MraZ"/>
    <property type="match status" value="1"/>
</dbReference>
<evidence type="ECO:0000313" key="10">
    <source>
        <dbReference type="Proteomes" id="UP000034273"/>
    </source>
</evidence>
<dbReference type="CDD" id="cd16320">
    <property type="entry name" value="MraZ_N"/>
    <property type="match status" value="1"/>
</dbReference>
<name>A0A0G1X0X8_9BACT</name>
<dbReference type="CDD" id="cd16321">
    <property type="entry name" value="MraZ_C"/>
    <property type="match status" value="1"/>
</dbReference>
<dbReference type="GO" id="GO:2000143">
    <property type="term" value="P:negative regulation of DNA-templated transcription initiation"/>
    <property type="evidence" value="ECO:0007669"/>
    <property type="project" value="TreeGrafter"/>
</dbReference>
<dbReference type="InterPro" id="IPR035642">
    <property type="entry name" value="MraZ_N"/>
</dbReference>
<evidence type="ECO:0000259" key="8">
    <source>
        <dbReference type="PROSITE" id="PS51740"/>
    </source>
</evidence>
<evidence type="ECO:0000313" key="9">
    <source>
        <dbReference type="EMBL" id="KKW24631.1"/>
    </source>
</evidence>
<dbReference type="InterPro" id="IPR007159">
    <property type="entry name" value="SpoVT-AbrB_dom"/>
</dbReference>
<keyword evidence="4 7" id="KW-0805">Transcription regulation</keyword>
<evidence type="ECO:0000256" key="7">
    <source>
        <dbReference type="HAMAP-Rule" id="MF_01008"/>
    </source>
</evidence>
<sequence length="157" mass="17768">MIVGKGGKYYMIALLIGEYLHSLDEKKRISLPKNFRAALGKKVIITRGLDNCLYIYSRTSWEKIAQKLQSLSIADADTRGFSRFMLSGAAEVDVDGVGRILIPDHQKTYANLKKNVVFTGVSDRVEVWNAERWNTYKNRIDKRAQQMAKKLGEIGAL</sequence>
<keyword evidence="2 7" id="KW-0963">Cytoplasm</keyword>
<dbReference type="Gene3D" id="3.40.1550.20">
    <property type="entry name" value="Transcriptional regulator MraZ domain"/>
    <property type="match status" value="1"/>
</dbReference>
<dbReference type="PROSITE" id="PS51740">
    <property type="entry name" value="SPOVT_ABRB"/>
    <property type="match status" value="2"/>
</dbReference>
<reference evidence="9 10" key="1">
    <citation type="journal article" date="2015" name="Nature">
        <title>rRNA introns, odd ribosomes, and small enigmatic genomes across a large radiation of phyla.</title>
        <authorList>
            <person name="Brown C.T."/>
            <person name="Hug L.A."/>
            <person name="Thomas B.C."/>
            <person name="Sharon I."/>
            <person name="Castelle C.J."/>
            <person name="Singh A."/>
            <person name="Wilkins M.J."/>
            <person name="Williams K.H."/>
            <person name="Banfield J.F."/>
        </authorList>
    </citation>
    <scope>NUCLEOTIDE SEQUENCE [LARGE SCALE GENOMIC DNA]</scope>
</reference>
<gene>
    <name evidence="7" type="primary">mraZ</name>
    <name evidence="9" type="ORF">UY67_C0005G0003</name>
</gene>